<dbReference type="EMBL" id="CAKKNE010000004">
    <property type="protein sequence ID" value="CAH0374575.1"/>
    <property type="molecule type" value="Genomic_DNA"/>
</dbReference>
<evidence type="ECO:0000256" key="4">
    <source>
        <dbReference type="RuleBase" id="RU003694"/>
    </source>
</evidence>
<dbReference type="GO" id="GO:0004315">
    <property type="term" value="F:3-oxoacyl-[acyl-carrier-protein] synthase activity"/>
    <property type="evidence" value="ECO:0007669"/>
    <property type="project" value="UniProtKB-EC"/>
</dbReference>
<dbReference type="PANTHER" id="PTHR11712">
    <property type="entry name" value="POLYKETIDE SYNTHASE-RELATED"/>
    <property type="match status" value="1"/>
</dbReference>
<dbReference type="CDD" id="cd00834">
    <property type="entry name" value="KAS_I_II"/>
    <property type="match status" value="1"/>
</dbReference>
<dbReference type="InterPro" id="IPR000794">
    <property type="entry name" value="Beta-ketoacyl_synthase"/>
</dbReference>
<evidence type="ECO:0000256" key="1">
    <source>
        <dbReference type="ARBA" id="ARBA00008467"/>
    </source>
</evidence>
<evidence type="ECO:0000313" key="6">
    <source>
        <dbReference type="EMBL" id="CAH0374575.1"/>
    </source>
</evidence>
<comment type="similarity">
    <text evidence="1 4">Belongs to the thiolase-like superfamily. Beta-ketoacyl-ACP synthases family.</text>
</comment>
<evidence type="ECO:0000313" key="7">
    <source>
        <dbReference type="Proteomes" id="UP000789595"/>
    </source>
</evidence>
<dbReference type="GO" id="GO:0005739">
    <property type="term" value="C:mitochondrion"/>
    <property type="evidence" value="ECO:0007669"/>
    <property type="project" value="TreeGrafter"/>
</dbReference>
<evidence type="ECO:0000256" key="3">
    <source>
        <dbReference type="ARBA" id="ARBA00022679"/>
    </source>
</evidence>
<dbReference type="SUPFAM" id="SSF53901">
    <property type="entry name" value="Thiolase-like"/>
    <property type="match status" value="2"/>
</dbReference>
<dbReference type="PROSITE" id="PS52004">
    <property type="entry name" value="KS3_2"/>
    <property type="match status" value="1"/>
</dbReference>
<comment type="caution">
    <text evidence="6">The sequence shown here is derived from an EMBL/GenBank/DDBJ whole genome shotgun (WGS) entry which is preliminary data.</text>
</comment>
<dbReference type="AlphaFoldDB" id="A0A8J2X1A4"/>
<accession>A0A8J2X1A4</accession>
<dbReference type="EC" id="2.3.1.41" evidence="2"/>
<dbReference type="OrthoDB" id="200402at2759"/>
<dbReference type="Gene3D" id="3.40.47.10">
    <property type="match status" value="1"/>
</dbReference>
<dbReference type="Pfam" id="PF02801">
    <property type="entry name" value="Ketoacyl-synt_C"/>
    <property type="match status" value="1"/>
</dbReference>
<name>A0A8J2X1A4_9STRA</name>
<sequence length="416" mass="41619">MLPPPRLHQPLRRVVVTGLGCASPLGGTAAESWRRAQRGESAAARFDIDGASFVAARCGDLALDEKREKARVVALALRAAAEAVRDAGGLEAHAPARRGASIASGVGGLGDIVDAAHRVAEGKKLSPFFVPRALCNTAAGAVSLEHACAGPVQTSAAACAAGAQAVGDAFRLVQRGDCDVALCGGAEACVDEVALRGFARMGALSRDGAARPFDAARSGFVLGEGAAVLVLEDAASAARRGARAYAELRGYGLGGDAVHMSAPPPDGAGVLRAARAALGDANFEPDLIDHVNAHAAGTPAGDAAELAALEALLEGRRGDDALVASTKGATGHLLGAAGALEACFAVLALRDGLAPATAHLAAPLPTSARVTLVVEATRRDLRVALSTSSGFGGTNAALVFSHVSGDLGVEARVSVL</sequence>
<dbReference type="InterPro" id="IPR014030">
    <property type="entry name" value="Ketoacyl_synth_N"/>
</dbReference>
<protein>
    <recommendedName>
        <fullName evidence="2">beta-ketoacyl-[acyl-carrier-protein] synthase I</fullName>
        <ecNumber evidence="2">2.3.1.41</ecNumber>
    </recommendedName>
</protein>
<proteinExistence type="inferred from homology"/>
<keyword evidence="3 4" id="KW-0808">Transferase</keyword>
<reference evidence="6" key="1">
    <citation type="submission" date="2021-11" db="EMBL/GenBank/DDBJ databases">
        <authorList>
            <consortium name="Genoscope - CEA"/>
            <person name="William W."/>
        </authorList>
    </citation>
    <scope>NUCLEOTIDE SEQUENCE</scope>
</reference>
<dbReference type="Pfam" id="PF00109">
    <property type="entry name" value="ketoacyl-synt"/>
    <property type="match status" value="1"/>
</dbReference>
<dbReference type="InterPro" id="IPR014031">
    <property type="entry name" value="Ketoacyl_synth_C"/>
</dbReference>
<dbReference type="SMART" id="SM00825">
    <property type="entry name" value="PKS_KS"/>
    <property type="match status" value="1"/>
</dbReference>
<organism evidence="6 7">
    <name type="scientific">Pelagomonas calceolata</name>
    <dbReference type="NCBI Taxonomy" id="35677"/>
    <lineage>
        <taxon>Eukaryota</taxon>
        <taxon>Sar</taxon>
        <taxon>Stramenopiles</taxon>
        <taxon>Ochrophyta</taxon>
        <taxon>Pelagophyceae</taxon>
        <taxon>Pelagomonadales</taxon>
        <taxon>Pelagomonadaceae</taxon>
        <taxon>Pelagomonas</taxon>
    </lineage>
</organism>
<dbReference type="PANTHER" id="PTHR11712:SF297">
    <property type="entry name" value="3-OXOACYL-[ACYL-CARRIER-PROTEIN] SYNTHASE, MITOCHONDRIAL"/>
    <property type="match status" value="1"/>
</dbReference>
<dbReference type="InterPro" id="IPR020841">
    <property type="entry name" value="PKS_Beta-ketoAc_synthase_dom"/>
</dbReference>
<dbReference type="Proteomes" id="UP000789595">
    <property type="component" value="Unassembled WGS sequence"/>
</dbReference>
<keyword evidence="7" id="KW-1185">Reference proteome</keyword>
<feature type="domain" description="Ketosynthase family 3 (KS3)" evidence="5">
    <location>
        <begin position="11"/>
        <end position="402"/>
    </location>
</feature>
<evidence type="ECO:0000256" key="2">
    <source>
        <dbReference type="ARBA" id="ARBA00013191"/>
    </source>
</evidence>
<dbReference type="GO" id="GO:0006633">
    <property type="term" value="P:fatty acid biosynthetic process"/>
    <property type="evidence" value="ECO:0007669"/>
    <property type="project" value="TreeGrafter"/>
</dbReference>
<dbReference type="InterPro" id="IPR016039">
    <property type="entry name" value="Thiolase-like"/>
</dbReference>
<gene>
    <name evidence="6" type="ORF">PECAL_4P18700</name>
</gene>
<evidence type="ECO:0000259" key="5">
    <source>
        <dbReference type="PROSITE" id="PS52004"/>
    </source>
</evidence>